<evidence type="ECO:0000256" key="1">
    <source>
        <dbReference type="SAM" id="MobiDB-lite"/>
    </source>
</evidence>
<reference evidence="2 3" key="1">
    <citation type="submission" date="2024-04" db="EMBL/GenBank/DDBJ databases">
        <title>Phyllosticta paracitricarpa is synonymous to the EU quarantine fungus P. citricarpa based on phylogenomic analyses.</title>
        <authorList>
            <consortium name="Lawrence Berkeley National Laboratory"/>
            <person name="Van Ingen-Buijs V.A."/>
            <person name="Van Westerhoven A.C."/>
            <person name="Haridas S."/>
            <person name="Skiadas P."/>
            <person name="Martin F."/>
            <person name="Groenewald J.Z."/>
            <person name="Crous P.W."/>
            <person name="Seidl M.F."/>
        </authorList>
    </citation>
    <scope>NUCLEOTIDE SEQUENCE [LARGE SCALE GENOMIC DNA]</scope>
    <source>
        <strain evidence="2 3">CBS 122670</strain>
    </source>
</reference>
<dbReference type="Proteomes" id="UP001365128">
    <property type="component" value="Unassembled WGS sequence"/>
</dbReference>
<comment type="caution">
    <text evidence="2">The sequence shown here is derived from an EMBL/GenBank/DDBJ whole genome shotgun (WGS) entry which is preliminary data.</text>
</comment>
<sequence>MHSTTRNSKHFLPVKPSIYPSVRPSVVVNAVNQSISQRSQSVRSESLVRKRRTGGVRSGKRNGGRNSASVSIFEFEFESGVEGAQTAQCAGSDGNPSEPESDFLSPLFAFAASLAAAAAAAVSLCFSSQSPSLNPNPVAPHPIPTPRPRFCSFPCERAAFGGATRQLASKSSRVESSRGNESMYVDVGRKSESKTKSIAPLRQNDRTTDRQTVESQCVAVVSSSDSSMYATVTRNRGENRDDDPTRSKNKKTLKLPKEGKETPPAHARARARHSPGSHARGRQGDEQTNEQQTGGNMGKIMNT</sequence>
<name>A0ABR1MD03_9PEZI</name>
<gene>
    <name evidence="2" type="ORF">IWX46DRAFT_626964</name>
</gene>
<keyword evidence="3" id="KW-1185">Reference proteome</keyword>
<evidence type="ECO:0000313" key="3">
    <source>
        <dbReference type="Proteomes" id="UP001365128"/>
    </source>
</evidence>
<dbReference type="EMBL" id="JBBPDW010000015">
    <property type="protein sequence ID" value="KAK7546211.1"/>
    <property type="molecule type" value="Genomic_DNA"/>
</dbReference>
<feature type="region of interest" description="Disordered" evidence="1">
    <location>
        <begin position="39"/>
        <end position="66"/>
    </location>
</feature>
<proteinExistence type="predicted"/>
<feature type="compositionally biased region" description="Basic residues" evidence="1">
    <location>
        <begin position="49"/>
        <end position="63"/>
    </location>
</feature>
<feature type="compositionally biased region" description="Basic residues" evidence="1">
    <location>
        <begin position="267"/>
        <end position="281"/>
    </location>
</feature>
<accession>A0ABR1MD03</accession>
<protein>
    <submittedName>
        <fullName evidence="2">Uncharacterized protein</fullName>
    </submittedName>
</protein>
<feature type="compositionally biased region" description="Polar residues" evidence="1">
    <location>
        <begin position="221"/>
        <end position="234"/>
    </location>
</feature>
<feature type="region of interest" description="Disordered" evidence="1">
    <location>
        <begin position="164"/>
        <end position="303"/>
    </location>
</feature>
<organism evidence="2 3">
    <name type="scientific">Phyllosticta citricarpa</name>
    <dbReference type="NCBI Taxonomy" id="55181"/>
    <lineage>
        <taxon>Eukaryota</taxon>
        <taxon>Fungi</taxon>
        <taxon>Dikarya</taxon>
        <taxon>Ascomycota</taxon>
        <taxon>Pezizomycotina</taxon>
        <taxon>Dothideomycetes</taxon>
        <taxon>Dothideomycetes incertae sedis</taxon>
        <taxon>Botryosphaeriales</taxon>
        <taxon>Phyllostictaceae</taxon>
        <taxon>Phyllosticta</taxon>
    </lineage>
</organism>
<evidence type="ECO:0000313" key="2">
    <source>
        <dbReference type="EMBL" id="KAK7546211.1"/>
    </source>
</evidence>
<feature type="compositionally biased region" description="Basic and acidic residues" evidence="1">
    <location>
        <begin position="235"/>
        <end position="246"/>
    </location>
</feature>
<feature type="compositionally biased region" description="Basic and acidic residues" evidence="1">
    <location>
        <begin position="203"/>
        <end position="212"/>
    </location>
</feature>